<accession>A0A8H4QAW4</accession>
<proteinExistence type="predicted"/>
<dbReference type="EMBL" id="JAACLJ010000002">
    <property type="protein sequence ID" value="KAF4592325.1"/>
    <property type="molecule type" value="Genomic_DNA"/>
</dbReference>
<evidence type="ECO:0000256" key="1">
    <source>
        <dbReference type="SAM" id="SignalP"/>
    </source>
</evidence>
<dbReference type="Proteomes" id="UP000562929">
    <property type="component" value="Unassembled WGS sequence"/>
</dbReference>
<feature type="signal peptide" evidence="1">
    <location>
        <begin position="1"/>
        <end position="18"/>
    </location>
</feature>
<name>A0A8H4QAW4_9HYPO</name>
<organism evidence="2 3">
    <name type="scientific">Ophiocordyceps camponoti-floridani</name>
    <dbReference type="NCBI Taxonomy" id="2030778"/>
    <lineage>
        <taxon>Eukaryota</taxon>
        <taxon>Fungi</taxon>
        <taxon>Dikarya</taxon>
        <taxon>Ascomycota</taxon>
        <taxon>Pezizomycotina</taxon>
        <taxon>Sordariomycetes</taxon>
        <taxon>Hypocreomycetidae</taxon>
        <taxon>Hypocreales</taxon>
        <taxon>Ophiocordycipitaceae</taxon>
        <taxon>Ophiocordyceps</taxon>
    </lineage>
</organism>
<reference evidence="2 3" key="1">
    <citation type="journal article" date="2020" name="G3 (Bethesda)">
        <title>Genetic Underpinnings of Host Manipulation by Ophiocordyceps as Revealed by Comparative Transcriptomics.</title>
        <authorList>
            <person name="Will I."/>
            <person name="Das B."/>
            <person name="Trinh T."/>
            <person name="Brachmann A."/>
            <person name="Ohm R.A."/>
            <person name="de Bekker C."/>
        </authorList>
    </citation>
    <scope>NUCLEOTIDE SEQUENCE [LARGE SCALE GENOMIC DNA]</scope>
    <source>
        <strain evidence="2 3">EC05</strain>
    </source>
</reference>
<gene>
    <name evidence="2" type="ORF">GQ602_002624</name>
</gene>
<keyword evidence="3" id="KW-1185">Reference proteome</keyword>
<comment type="caution">
    <text evidence="2">The sequence shown here is derived from an EMBL/GenBank/DDBJ whole genome shotgun (WGS) entry which is preliminary data.</text>
</comment>
<evidence type="ECO:0000313" key="2">
    <source>
        <dbReference type="EMBL" id="KAF4592325.1"/>
    </source>
</evidence>
<evidence type="ECO:0000313" key="3">
    <source>
        <dbReference type="Proteomes" id="UP000562929"/>
    </source>
</evidence>
<keyword evidence="1" id="KW-0732">Signal</keyword>
<dbReference type="AlphaFoldDB" id="A0A8H4QAW4"/>
<feature type="chain" id="PRO_5034316198" evidence="1">
    <location>
        <begin position="19"/>
        <end position="87"/>
    </location>
</feature>
<sequence>MKTCSVIFVSALVELVAATDVEKVDDERMPACPAGYRLYDGGSLLRPSHHQAMLSSKDGLHYFSEESDADDATSMLRLHASSGKTEQ</sequence>
<protein>
    <submittedName>
        <fullName evidence="2">Uncharacterized protein</fullName>
    </submittedName>
</protein>